<name>A0A6J4JNG9_9CHLR</name>
<dbReference type="GO" id="GO:0005829">
    <property type="term" value="C:cytosol"/>
    <property type="evidence" value="ECO:0007669"/>
    <property type="project" value="TreeGrafter"/>
</dbReference>
<evidence type="ECO:0000256" key="3">
    <source>
        <dbReference type="PIRSR" id="PIRSR005902-1"/>
    </source>
</evidence>
<proteinExistence type="predicted"/>
<dbReference type="GO" id="GO:0004536">
    <property type="term" value="F:DNA nuclease activity"/>
    <property type="evidence" value="ECO:0007669"/>
    <property type="project" value="InterPro"/>
</dbReference>
<dbReference type="Gene3D" id="3.20.20.140">
    <property type="entry name" value="Metal-dependent hydrolases"/>
    <property type="match status" value="1"/>
</dbReference>
<keyword evidence="1 3" id="KW-0479">Metal-binding</keyword>
<dbReference type="PIRSF" id="PIRSF005902">
    <property type="entry name" value="DNase_TatD"/>
    <property type="match status" value="1"/>
</dbReference>
<dbReference type="Pfam" id="PF01026">
    <property type="entry name" value="TatD_DNase"/>
    <property type="match status" value="1"/>
</dbReference>
<dbReference type="InterPro" id="IPR032466">
    <property type="entry name" value="Metal_Hydrolase"/>
</dbReference>
<organism evidence="4">
    <name type="scientific">uncultured Chloroflexota bacterium</name>
    <dbReference type="NCBI Taxonomy" id="166587"/>
    <lineage>
        <taxon>Bacteria</taxon>
        <taxon>Bacillati</taxon>
        <taxon>Chloroflexota</taxon>
        <taxon>environmental samples</taxon>
    </lineage>
</organism>
<accession>A0A6J4JNG9</accession>
<dbReference type="PANTHER" id="PTHR46124">
    <property type="entry name" value="D-AMINOACYL-TRNA DEACYLASE"/>
    <property type="match status" value="1"/>
</dbReference>
<dbReference type="InterPro" id="IPR015991">
    <property type="entry name" value="TatD/YcfH-like"/>
</dbReference>
<feature type="binding site" evidence="3">
    <location>
        <position position="23"/>
    </location>
    <ligand>
        <name>a divalent metal cation</name>
        <dbReference type="ChEBI" id="CHEBI:60240"/>
        <label>1</label>
    </ligand>
</feature>
<dbReference type="PANTHER" id="PTHR46124:SF2">
    <property type="entry name" value="D-AMINOACYL-TRNA DEACYLASE"/>
    <property type="match status" value="1"/>
</dbReference>
<dbReference type="GO" id="GO:0016788">
    <property type="term" value="F:hydrolase activity, acting on ester bonds"/>
    <property type="evidence" value="ECO:0007669"/>
    <property type="project" value="InterPro"/>
</dbReference>
<dbReference type="PROSITE" id="PS01091">
    <property type="entry name" value="TATD_3"/>
    <property type="match status" value="1"/>
</dbReference>
<evidence type="ECO:0000256" key="1">
    <source>
        <dbReference type="ARBA" id="ARBA00022723"/>
    </source>
</evidence>
<feature type="binding site" evidence="3">
    <location>
        <position position="168"/>
    </location>
    <ligand>
        <name>a divalent metal cation</name>
        <dbReference type="ChEBI" id="CHEBI:60240"/>
        <label>2</label>
    </ligand>
</feature>
<feature type="binding site" evidence="3">
    <location>
        <position position="25"/>
    </location>
    <ligand>
        <name>a divalent metal cation</name>
        <dbReference type="ChEBI" id="CHEBI:60240"/>
        <label>1</label>
    </ligand>
</feature>
<dbReference type="NCBIfam" id="TIGR00010">
    <property type="entry name" value="YchF/TatD family DNA exonuclease"/>
    <property type="match status" value="1"/>
</dbReference>
<dbReference type="InterPro" id="IPR018228">
    <property type="entry name" value="DNase_TatD-rel_CS"/>
</dbReference>
<sequence>MAPLPVAPRAAAQMAGALLVDTHTHLTDRRYADDLSAVMGRAREAGLVAMVVVGYDIASSEAAVRVAAQHPDVWATVGIHPHHATSVNAGAMKRLEQLAAEPRVVGIGECGLDFYRNLSPAARQREAFAAQLDLAAARGLPVVVHSREAMPATLDLLARRRPPRGVMHCFDGTATDALASVALGLYISCAGPLTYRKDTTLAHAIAAVPDERIIVETDCPYLSPAGHRGERNEPAHVQLVAEAAARARDVGFEEMAHQTTRNAVRLFDLPGVLEESSGAAAARTGPAA</sequence>
<protein>
    <submittedName>
        <fullName evidence="4">Uncharacterized metal-dependent hydrolase YcfH</fullName>
    </submittedName>
</protein>
<feature type="binding site" evidence="3">
    <location>
        <position position="109"/>
    </location>
    <ligand>
        <name>a divalent metal cation</name>
        <dbReference type="ChEBI" id="CHEBI:60240"/>
        <label>1</label>
    </ligand>
</feature>
<dbReference type="SUPFAM" id="SSF51556">
    <property type="entry name" value="Metallo-dependent hydrolases"/>
    <property type="match status" value="1"/>
</dbReference>
<keyword evidence="2 4" id="KW-0378">Hydrolase</keyword>
<dbReference type="InterPro" id="IPR001130">
    <property type="entry name" value="TatD-like"/>
</dbReference>
<dbReference type="CDD" id="cd01310">
    <property type="entry name" value="TatD_DNAse"/>
    <property type="match status" value="1"/>
</dbReference>
<feature type="binding site" evidence="3">
    <location>
        <position position="145"/>
    </location>
    <ligand>
        <name>a divalent metal cation</name>
        <dbReference type="ChEBI" id="CHEBI:60240"/>
        <label>2</label>
    </ligand>
</feature>
<reference evidence="4" key="1">
    <citation type="submission" date="2020-02" db="EMBL/GenBank/DDBJ databases">
        <authorList>
            <person name="Meier V. D."/>
        </authorList>
    </citation>
    <scope>NUCLEOTIDE SEQUENCE</scope>
    <source>
        <strain evidence="4">AVDCRST_MAG77</strain>
    </source>
</reference>
<feature type="binding site" evidence="3">
    <location>
        <position position="218"/>
    </location>
    <ligand>
        <name>a divalent metal cation</name>
        <dbReference type="ChEBI" id="CHEBI:60240"/>
        <label>1</label>
    </ligand>
</feature>
<gene>
    <name evidence="4" type="ORF">AVDCRST_MAG77-4035</name>
</gene>
<evidence type="ECO:0000313" key="4">
    <source>
        <dbReference type="EMBL" id="CAA9283081.1"/>
    </source>
</evidence>
<dbReference type="FunFam" id="3.20.20.140:FF:000005">
    <property type="entry name" value="TatD family hydrolase"/>
    <property type="match status" value="1"/>
</dbReference>
<dbReference type="AlphaFoldDB" id="A0A6J4JNG9"/>
<dbReference type="EMBL" id="CADCTC010000212">
    <property type="protein sequence ID" value="CAA9283081.1"/>
    <property type="molecule type" value="Genomic_DNA"/>
</dbReference>
<evidence type="ECO:0000256" key="2">
    <source>
        <dbReference type="ARBA" id="ARBA00022801"/>
    </source>
</evidence>
<dbReference type="GO" id="GO:0046872">
    <property type="term" value="F:metal ion binding"/>
    <property type="evidence" value="ECO:0007669"/>
    <property type="project" value="UniProtKB-KW"/>
</dbReference>